<comment type="caution">
    <text evidence="2">The sequence shown here is derived from an EMBL/GenBank/DDBJ whole genome shotgun (WGS) entry which is preliminary data.</text>
</comment>
<accession>A0A4R9GSE8</accession>
<dbReference type="AlphaFoldDB" id="A0A4R9GSE8"/>
<dbReference type="EMBL" id="RQEV01000003">
    <property type="protein sequence ID" value="TGK20705.1"/>
    <property type="molecule type" value="Genomic_DNA"/>
</dbReference>
<proteinExistence type="predicted"/>
<keyword evidence="3" id="KW-1185">Reference proteome</keyword>
<evidence type="ECO:0000313" key="3">
    <source>
        <dbReference type="Proteomes" id="UP000297855"/>
    </source>
</evidence>
<evidence type="ECO:0000313" key="2">
    <source>
        <dbReference type="EMBL" id="TGK20705.1"/>
    </source>
</evidence>
<keyword evidence="1" id="KW-0812">Transmembrane</keyword>
<name>A0A4R9GSE8_9LEPT</name>
<keyword evidence="1" id="KW-0472">Membrane</keyword>
<reference evidence="2" key="1">
    <citation type="journal article" date="2019" name="PLoS Negl. Trop. Dis.">
        <title>Revisiting the worldwide diversity of Leptospira species in the environment.</title>
        <authorList>
            <person name="Vincent A.T."/>
            <person name="Schiettekatte O."/>
            <person name="Bourhy P."/>
            <person name="Veyrier F.J."/>
            <person name="Picardeau M."/>
        </authorList>
    </citation>
    <scope>NUCLEOTIDE SEQUENCE [LARGE SCALE GENOMIC DNA]</scope>
    <source>
        <strain evidence="2">SCS5</strain>
    </source>
</reference>
<dbReference type="OrthoDB" id="330267at2"/>
<evidence type="ECO:0000256" key="1">
    <source>
        <dbReference type="SAM" id="Phobius"/>
    </source>
</evidence>
<dbReference type="RefSeq" id="WP_135812007.1">
    <property type="nucleotide sequence ID" value="NZ_RQEV01000003.1"/>
</dbReference>
<dbReference type="Proteomes" id="UP000297855">
    <property type="component" value="Unassembled WGS sequence"/>
</dbReference>
<sequence>MEKALNNDQKSREKVKVVRVEPRHMPLQSHPKPVSHRKVQTEDQIPNFWIFYTLMTVGSLLPVIGVLLAFIVFSFAKTRFFKFLPLVISLAANAYFFYLRQHSGSVFHLLKNAVH</sequence>
<feature type="transmembrane region" description="Helical" evidence="1">
    <location>
        <begin position="80"/>
        <end position="98"/>
    </location>
</feature>
<organism evidence="2 3">
    <name type="scientific">Leptospira fluminis</name>
    <dbReference type="NCBI Taxonomy" id="2484979"/>
    <lineage>
        <taxon>Bacteria</taxon>
        <taxon>Pseudomonadati</taxon>
        <taxon>Spirochaetota</taxon>
        <taxon>Spirochaetia</taxon>
        <taxon>Leptospirales</taxon>
        <taxon>Leptospiraceae</taxon>
        <taxon>Leptospira</taxon>
    </lineage>
</organism>
<protein>
    <submittedName>
        <fullName evidence="2">Uncharacterized protein</fullName>
    </submittedName>
</protein>
<feature type="transmembrane region" description="Helical" evidence="1">
    <location>
        <begin position="49"/>
        <end position="73"/>
    </location>
</feature>
<gene>
    <name evidence="2" type="ORF">EHO61_02195</name>
</gene>
<keyword evidence="1" id="KW-1133">Transmembrane helix</keyword>